<organism evidence="1 2">
    <name type="scientific">Phocaeicola vulgatus</name>
    <name type="common">Bacteroides vulgatus</name>
    <dbReference type="NCBI Taxonomy" id="821"/>
    <lineage>
        <taxon>Bacteria</taxon>
        <taxon>Pseudomonadati</taxon>
        <taxon>Bacteroidota</taxon>
        <taxon>Bacteroidia</taxon>
        <taxon>Bacteroidales</taxon>
        <taxon>Bacteroidaceae</taxon>
        <taxon>Phocaeicola</taxon>
    </lineage>
</organism>
<name>A0A174SA94_PHOVU</name>
<reference evidence="1 2" key="1">
    <citation type="submission" date="2019-09" db="EMBL/GenBank/DDBJ databases">
        <title>Commensal-derived Metabolites Govern Vibrio cholerae Pathogenesis in Host.</title>
        <authorList>
            <person name="Yoon S.S."/>
            <person name="Yoon M.Y."/>
        </authorList>
    </citation>
    <scope>NUCLEOTIDE SEQUENCE [LARGE SCALE GENOMIC DNA]</scope>
    <source>
        <strain evidence="1 2">VIC01</strain>
    </source>
</reference>
<dbReference type="EMBL" id="CP043529">
    <property type="protein sequence ID" value="QEW36760.1"/>
    <property type="molecule type" value="Genomic_DNA"/>
</dbReference>
<accession>A0A174SA94</accession>
<dbReference type="AlphaFoldDB" id="A0A174SA94"/>
<gene>
    <name evidence="1" type="ORF">VIC01_02321</name>
</gene>
<proteinExistence type="predicted"/>
<protein>
    <submittedName>
        <fullName evidence="1">Uncharacterized protein</fullName>
    </submittedName>
</protein>
<sequence length="37" mass="4426">MVTKWYKLILNHLKQNACYLLSIDCVDMLHALDIMFK</sequence>
<evidence type="ECO:0000313" key="2">
    <source>
        <dbReference type="Proteomes" id="UP000326091"/>
    </source>
</evidence>
<evidence type="ECO:0000313" key="1">
    <source>
        <dbReference type="EMBL" id="QEW36760.1"/>
    </source>
</evidence>
<dbReference type="Proteomes" id="UP000326091">
    <property type="component" value="Chromosome"/>
</dbReference>